<dbReference type="Proteomes" id="UP001234178">
    <property type="component" value="Unassembled WGS sequence"/>
</dbReference>
<dbReference type="EMBL" id="JAOYFB010000038">
    <property type="protein sequence ID" value="KAK4026152.1"/>
    <property type="molecule type" value="Genomic_DNA"/>
</dbReference>
<accession>A0ABR0AM10</accession>
<gene>
    <name evidence="1" type="ORF">OUZ56_015171</name>
</gene>
<proteinExistence type="predicted"/>
<evidence type="ECO:0000313" key="2">
    <source>
        <dbReference type="Proteomes" id="UP001234178"/>
    </source>
</evidence>
<reference evidence="1 2" key="1">
    <citation type="journal article" date="2023" name="Nucleic Acids Res.">
        <title>The hologenome of Daphnia magna reveals possible DNA methylation and microbiome-mediated evolution of the host genome.</title>
        <authorList>
            <person name="Chaturvedi A."/>
            <person name="Li X."/>
            <person name="Dhandapani V."/>
            <person name="Marshall H."/>
            <person name="Kissane S."/>
            <person name="Cuenca-Cambronero M."/>
            <person name="Asole G."/>
            <person name="Calvet F."/>
            <person name="Ruiz-Romero M."/>
            <person name="Marangio P."/>
            <person name="Guigo R."/>
            <person name="Rago D."/>
            <person name="Mirbahai L."/>
            <person name="Eastwood N."/>
            <person name="Colbourne J.K."/>
            <person name="Zhou J."/>
            <person name="Mallon E."/>
            <person name="Orsini L."/>
        </authorList>
    </citation>
    <scope>NUCLEOTIDE SEQUENCE [LARGE SCALE GENOMIC DNA]</scope>
    <source>
        <strain evidence="1">LRV0_1</strain>
    </source>
</reference>
<protein>
    <submittedName>
        <fullName evidence="1">Uncharacterized protein</fullName>
    </submittedName>
</protein>
<keyword evidence="2" id="KW-1185">Reference proteome</keyword>
<sequence length="96" mass="10902">MLIFVPYVTLQGESCKLTAAGPSSMTDRHLFVFGNRKKKGEKFHANQLRPDHMNAGEIISSTRDYRANRLEDECIASFIENIARPKLKTLQLASYN</sequence>
<comment type="caution">
    <text evidence="1">The sequence shown here is derived from an EMBL/GenBank/DDBJ whole genome shotgun (WGS) entry which is preliminary data.</text>
</comment>
<name>A0ABR0AM10_9CRUS</name>
<evidence type="ECO:0000313" key="1">
    <source>
        <dbReference type="EMBL" id="KAK4026152.1"/>
    </source>
</evidence>
<organism evidence="1 2">
    <name type="scientific">Daphnia magna</name>
    <dbReference type="NCBI Taxonomy" id="35525"/>
    <lineage>
        <taxon>Eukaryota</taxon>
        <taxon>Metazoa</taxon>
        <taxon>Ecdysozoa</taxon>
        <taxon>Arthropoda</taxon>
        <taxon>Crustacea</taxon>
        <taxon>Branchiopoda</taxon>
        <taxon>Diplostraca</taxon>
        <taxon>Cladocera</taxon>
        <taxon>Anomopoda</taxon>
        <taxon>Daphniidae</taxon>
        <taxon>Daphnia</taxon>
    </lineage>
</organism>